<proteinExistence type="predicted"/>
<dbReference type="Gene3D" id="3.40.630.30">
    <property type="match status" value="1"/>
</dbReference>
<dbReference type="GO" id="GO:0016747">
    <property type="term" value="F:acyltransferase activity, transferring groups other than amino-acyl groups"/>
    <property type="evidence" value="ECO:0007669"/>
    <property type="project" value="InterPro"/>
</dbReference>
<dbReference type="InterPro" id="IPR000182">
    <property type="entry name" value="GNAT_dom"/>
</dbReference>
<organism evidence="2 3">
    <name type="scientific">Posidoniimonas corsicana</name>
    <dbReference type="NCBI Taxonomy" id="1938618"/>
    <lineage>
        <taxon>Bacteria</taxon>
        <taxon>Pseudomonadati</taxon>
        <taxon>Planctomycetota</taxon>
        <taxon>Planctomycetia</taxon>
        <taxon>Pirellulales</taxon>
        <taxon>Lacipirellulaceae</taxon>
        <taxon>Posidoniimonas</taxon>
    </lineage>
</organism>
<dbReference type="SUPFAM" id="SSF55729">
    <property type="entry name" value="Acyl-CoA N-acyltransferases (Nat)"/>
    <property type="match status" value="1"/>
</dbReference>
<dbReference type="CDD" id="cd04301">
    <property type="entry name" value="NAT_SF"/>
    <property type="match status" value="1"/>
</dbReference>
<dbReference type="InterPro" id="IPR016181">
    <property type="entry name" value="Acyl_CoA_acyltransferase"/>
</dbReference>
<keyword evidence="3" id="KW-1185">Reference proteome</keyword>
<dbReference type="Proteomes" id="UP000316714">
    <property type="component" value="Unassembled WGS sequence"/>
</dbReference>
<dbReference type="EMBL" id="SIHJ01000003">
    <property type="protein sequence ID" value="TWT32216.1"/>
    <property type="molecule type" value="Genomic_DNA"/>
</dbReference>
<dbReference type="RefSeq" id="WP_146567407.1">
    <property type="nucleotide sequence ID" value="NZ_SIHJ01000003.1"/>
</dbReference>
<sequence>MPTPPASIRLERPGDPESIHAVHAAAFPTDAEARLVDSLRARGELRLSLVATCDDAVVGHIAFSPVTLDGADRGGVGLAPVAVLPEQQSKGLGAALVTAGLGECRAAGAGFAVVLGEPGYYRRFGFRPASDFGLSSVYDAGDAFMAIELRAQALAGVAGLVRYGAAFDAL</sequence>
<gene>
    <name evidence="2" type="ORF">KOR34_39780</name>
</gene>
<comment type="caution">
    <text evidence="2">The sequence shown here is derived from an EMBL/GenBank/DDBJ whole genome shotgun (WGS) entry which is preliminary data.</text>
</comment>
<protein>
    <recommendedName>
        <fullName evidence="1">N-acetyltransferase domain-containing protein</fullName>
    </recommendedName>
</protein>
<reference evidence="2 3" key="1">
    <citation type="submission" date="2019-02" db="EMBL/GenBank/DDBJ databases">
        <title>Deep-cultivation of Planctomycetes and their phenomic and genomic characterization uncovers novel biology.</title>
        <authorList>
            <person name="Wiegand S."/>
            <person name="Jogler M."/>
            <person name="Boedeker C."/>
            <person name="Pinto D."/>
            <person name="Vollmers J."/>
            <person name="Rivas-Marin E."/>
            <person name="Kohn T."/>
            <person name="Peeters S.H."/>
            <person name="Heuer A."/>
            <person name="Rast P."/>
            <person name="Oberbeckmann S."/>
            <person name="Bunk B."/>
            <person name="Jeske O."/>
            <person name="Meyerdierks A."/>
            <person name="Storesund J.E."/>
            <person name="Kallscheuer N."/>
            <person name="Luecker S."/>
            <person name="Lage O.M."/>
            <person name="Pohl T."/>
            <person name="Merkel B.J."/>
            <person name="Hornburger P."/>
            <person name="Mueller R.-W."/>
            <person name="Bruemmer F."/>
            <person name="Labrenz M."/>
            <person name="Spormann A.M."/>
            <person name="Op Den Camp H."/>
            <person name="Overmann J."/>
            <person name="Amann R."/>
            <person name="Jetten M.S.M."/>
            <person name="Mascher T."/>
            <person name="Medema M.H."/>
            <person name="Devos D.P."/>
            <person name="Kaster A.-K."/>
            <person name="Ovreas L."/>
            <person name="Rohde M."/>
            <person name="Galperin M.Y."/>
            <person name="Jogler C."/>
        </authorList>
    </citation>
    <scope>NUCLEOTIDE SEQUENCE [LARGE SCALE GENOMIC DNA]</scope>
    <source>
        <strain evidence="2 3">KOR34</strain>
    </source>
</reference>
<dbReference type="Pfam" id="PF13527">
    <property type="entry name" value="Acetyltransf_9"/>
    <property type="match status" value="1"/>
</dbReference>
<name>A0A5C5V0Z6_9BACT</name>
<evidence type="ECO:0000259" key="1">
    <source>
        <dbReference type="PROSITE" id="PS51186"/>
    </source>
</evidence>
<evidence type="ECO:0000313" key="2">
    <source>
        <dbReference type="EMBL" id="TWT32216.1"/>
    </source>
</evidence>
<evidence type="ECO:0000313" key="3">
    <source>
        <dbReference type="Proteomes" id="UP000316714"/>
    </source>
</evidence>
<accession>A0A5C5V0Z6</accession>
<feature type="domain" description="N-acetyltransferase" evidence="1">
    <location>
        <begin position="6"/>
        <end position="150"/>
    </location>
</feature>
<dbReference type="OrthoDB" id="9797178at2"/>
<dbReference type="AlphaFoldDB" id="A0A5C5V0Z6"/>
<dbReference type="PROSITE" id="PS51186">
    <property type="entry name" value="GNAT"/>
    <property type="match status" value="1"/>
</dbReference>